<evidence type="ECO:0000259" key="2">
    <source>
        <dbReference type="Pfam" id="PF04151"/>
    </source>
</evidence>
<protein>
    <submittedName>
        <fullName evidence="3">Protein YcgK</fullName>
    </submittedName>
</protein>
<sequence length="162" mass="17938">MKIKSIRKAVLLLALLTSTSFAAGKNVNVEFRKGHSSAQYSGEIKGYDYDTYTFYAKKGQKVHVSISNEGADTYLFGPGIDDSVDLSRYSPELDSHGQYSLPASGKYELRVLQTRNDARKNKLKNITSIFKLSKCQPTGTLPVINVNAPLLSVAQRLMTNRT</sequence>
<keyword evidence="1" id="KW-0732">Signal</keyword>
<dbReference type="Proteomes" id="UP000250780">
    <property type="component" value="Unassembled WGS sequence"/>
</dbReference>
<dbReference type="AlphaFoldDB" id="A0A2X1MVQ8"/>
<evidence type="ECO:0000313" key="4">
    <source>
        <dbReference type="Proteomes" id="UP000250780"/>
    </source>
</evidence>
<dbReference type="Gene3D" id="2.60.120.380">
    <property type="match status" value="1"/>
</dbReference>
<feature type="signal peptide" evidence="1">
    <location>
        <begin position="1"/>
        <end position="22"/>
    </location>
</feature>
<name>A0A2X1MVQ8_ECOLX</name>
<feature type="domain" description="Peptidase C-terminal archaeal/bacterial" evidence="2">
    <location>
        <begin position="48"/>
        <end position="111"/>
    </location>
</feature>
<evidence type="ECO:0000313" key="3">
    <source>
        <dbReference type="EMBL" id="SPX10551.1"/>
    </source>
</evidence>
<reference evidence="3 4" key="1">
    <citation type="submission" date="2018-06" db="EMBL/GenBank/DDBJ databases">
        <authorList>
            <consortium name="Pathogen Informatics"/>
            <person name="Doyle S."/>
        </authorList>
    </citation>
    <scope>NUCLEOTIDE SEQUENCE [LARGE SCALE GENOMIC DNA]</scope>
    <source>
        <strain evidence="3 4">NCTC9073</strain>
    </source>
</reference>
<organism evidence="3 4">
    <name type="scientific">Escherichia coli</name>
    <dbReference type="NCBI Taxonomy" id="562"/>
    <lineage>
        <taxon>Bacteria</taxon>
        <taxon>Pseudomonadati</taxon>
        <taxon>Pseudomonadota</taxon>
        <taxon>Gammaproteobacteria</taxon>
        <taxon>Enterobacterales</taxon>
        <taxon>Enterobacteriaceae</taxon>
        <taxon>Escherichia</taxon>
    </lineage>
</organism>
<accession>A0A2X1MVQ8</accession>
<dbReference type="InterPro" id="IPR007280">
    <property type="entry name" value="Peptidase_C_arc/bac"/>
</dbReference>
<evidence type="ECO:0000256" key="1">
    <source>
        <dbReference type="SAM" id="SignalP"/>
    </source>
</evidence>
<gene>
    <name evidence="3" type="primary">pliG</name>
    <name evidence="3" type="ORF">NCTC9073_01859</name>
</gene>
<dbReference type="EMBL" id="UASD01000008">
    <property type="protein sequence ID" value="SPX10551.1"/>
    <property type="molecule type" value="Genomic_DNA"/>
</dbReference>
<dbReference type="Pfam" id="PF04151">
    <property type="entry name" value="PPC"/>
    <property type="match status" value="1"/>
</dbReference>
<feature type="chain" id="PRO_5015963563" evidence="1">
    <location>
        <begin position="23"/>
        <end position="162"/>
    </location>
</feature>
<proteinExistence type="predicted"/>